<gene>
    <name evidence="2" type="ORF">LSP00402_LOCUS18317</name>
</gene>
<keyword evidence="1" id="KW-0472">Membrane</keyword>
<protein>
    <submittedName>
        <fullName evidence="2">Uncharacterized protein</fullName>
    </submittedName>
</protein>
<proteinExistence type="predicted"/>
<name>A0A7S2TZ90_9EUKA</name>
<sequence>MGGGSQLSSFKDEGCIYIAPDVLSSDLNIGMFVLLILLLVWFFALAIGLVFVVLSFSTSLTCGCAVTASLALNLSLSLASFSVVLKSRSATCKYFCDAQNCDNVHPNDAGYAFIASTIRAGIGL</sequence>
<evidence type="ECO:0000256" key="1">
    <source>
        <dbReference type="SAM" id="Phobius"/>
    </source>
</evidence>
<reference evidence="2" key="1">
    <citation type="submission" date="2021-01" db="EMBL/GenBank/DDBJ databases">
        <authorList>
            <person name="Corre E."/>
            <person name="Pelletier E."/>
            <person name="Niang G."/>
            <person name="Scheremetjew M."/>
            <person name="Finn R."/>
            <person name="Kale V."/>
            <person name="Holt S."/>
            <person name="Cochrane G."/>
            <person name="Meng A."/>
            <person name="Brown T."/>
            <person name="Cohen L."/>
        </authorList>
    </citation>
    <scope>NUCLEOTIDE SEQUENCE</scope>
    <source>
        <strain evidence="2">CCMP622</strain>
    </source>
</reference>
<accession>A0A7S2TZ90</accession>
<dbReference type="AlphaFoldDB" id="A0A7S2TZ90"/>
<dbReference type="EMBL" id="HBHP01029698">
    <property type="protein sequence ID" value="CAD9774324.1"/>
    <property type="molecule type" value="Transcribed_RNA"/>
</dbReference>
<evidence type="ECO:0000313" key="2">
    <source>
        <dbReference type="EMBL" id="CAD9774324.1"/>
    </source>
</evidence>
<organism evidence="2">
    <name type="scientific">Lotharella oceanica</name>
    <dbReference type="NCBI Taxonomy" id="641309"/>
    <lineage>
        <taxon>Eukaryota</taxon>
        <taxon>Sar</taxon>
        <taxon>Rhizaria</taxon>
        <taxon>Cercozoa</taxon>
        <taxon>Chlorarachniophyceae</taxon>
        <taxon>Lotharella</taxon>
    </lineage>
</organism>
<keyword evidence="1" id="KW-0812">Transmembrane</keyword>
<feature type="transmembrane region" description="Helical" evidence="1">
    <location>
        <begin position="29"/>
        <end position="53"/>
    </location>
</feature>
<feature type="transmembrane region" description="Helical" evidence="1">
    <location>
        <begin position="60"/>
        <end position="85"/>
    </location>
</feature>
<keyword evidence="1" id="KW-1133">Transmembrane helix</keyword>